<feature type="region of interest" description="Disordered" evidence="9">
    <location>
        <begin position="1"/>
        <end position="24"/>
    </location>
</feature>
<name>A0A6J2PMG0_COTGO</name>
<dbReference type="UniPathway" id="UPA00143"/>
<keyword evidence="7 8" id="KW-0862">Zinc</keyword>
<gene>
    <name evidence="12" type="primary">LOC115007705</name>
</gene>
<evidence type="ECO:0000256" key="2">
    <source>
        <dbReference type="ARBA" id="ARBA00004906"/>
    </source>
</evidence>
<dbReference type="CDD" id="cd09633">
    <property type="entry name" value="Deltex_C"/>
    <property type="match status" value="1"/>
</dbReference>
<dbReference type="GO" id="GO:0016567">
    <property type="term" value="P:protein ubiquitination"/>
    <property type="evidence" value="ECO:0007669"/>
    <property type="project" value="UniProtKB-UniRule"/>
</dbReference>
<dbReference type="GO" id="GO:0061630">
    <property type="term" value="F:ubiquitin protein ligase activity"/>
    <property type="evidence" value="ECO:0007669"/>
    <property type="project" value="UniProtKB-UniRule"/>
</dbReference>
<dbReference type="KEGG" id="cgob:115007705"/>
<keyword evidence="6 8" id="KW-0863">Zinc-finger</keyword>
<keyword evidence="5 8" id="KW-0479">Metal-binding</keyword>
<keyword evidence="11" id="KW-1185">Reference proteome</keyword>
<dbReference type="AlphaFoldDB" id="A0A6J2PMG0"/>
<protein>
    <recommendedName>
        <fullName evidence="8">E3 ubiquitin-protein ligase</fullName>
        <ecNumber evidence="8">2.3.2.27</ecNumber>
    </recommendedName>
</protein>
<evidence type="ECO:0000313" key="11">
    <source>
        <dbReference type="Proteomes" id="UP000504630"/>
    </source>
</evidence>
<evidence type="ECO:0000256" key="6">
    <source>
        <dbReference type="ARBA" id="ARBA00022771"/>
    </source>
</evidence>
<comment type="catalytic activity">
    <reaction evidence="1 8">
        <text>S-ubiquitinyl-[E2 ubiquitin-conjugating enzyme]-L-cysteine + [acceptor protein]-L-lysine = [E2 ubiquitin-conjugating enzyme]-L-cysteine + N(6)-ubiquitinyl-[acceptor protein]-L-lysine.</text>
        <dbReference type="EC" id="2.3.2.27"/>
    </reaction>
</comment>
<proteinExistence type="inferred from homology"/>
<evidence type="ECO:0000313" key="12">
    <source>
        <dbReference type="RefSeq" id="XP_029286511.1"/>
    </source>
</evidence>
<sequence>MYRKKTKVKMSGNRMEESEPMEDEDEVQVTLSFKRSEDVSKRKCRRELERVLQMWINNNDNYSGDCKVLEVLEDNRAVIRLKPAPALRALQKLSGALLKGKEGKTVTITSISLTPLEVETQISKASMNLPPSSLTQPQDVQQVPLGKQSSAVSTTGEVKYTLPVGHFWYVNHIYKEEIQRIEKENDVKLEVEVTTTFQGDQKDGGPQKALAEFINLVHKCLGDSDSSTLPLKDVDPEEFKDVMKISLRKEDKLLLTLSNEEMTICGPRPRQDALRKSLNATSKQDVFGMMKGDQPHGKMQELVSDKDRENQYLKKITTRFSSLFSTVFVSVSVAAVEHCVGFLLTLWLLAAVGQSYICGVARSSCRVLNEAFAKLIHSEDVVVDVSDKQDVFDMMKGNQPDGKMTWHTNTVPLPGFSHCGTIVINYDIQSGIQTEKHSNPGQYFTGIHRTAYLPDNNEGREVLHLLEKAFDQKLIFTVGTSRTTGRDNQVTWNDIHHKTNTTGGSDGFGYPDPGYLARVKDELKAKGIE</sequence>
<dbReference type="InParanoid" id="A0A6J2PMG0"/>
<dbReference type="RefSeq" id="XP_029286511.1">
    <property type="nucleotide sequence ID" value="XM_029430651.1"/>
</dbReference>
<evidence type="ECO:0000256" key="7">
    <source>
        <dbReference type="ARBA" id="ARBA00022833"/>
    </source>
</evidence>
<dbReference type="Pfam" id="PF18102">
    <property type="entry name" value="DTC"/>
    <property type="match status" value="1"/>
</dbReference>
<dbReference type="InterPro" id="IPR039398">
    <property type="entry name" value="Deltex_fam"/>
</dbReference>
<dbReference type="GeneID" id="115007705"/>
<keyword evidence="8" id="KW-0963">Cytoplasm</keyword>
<evidence type="ECO:0000256" key="8">
    <source>
        <dbReference type="RuleBase" id="RU367105"/>
    </source>
</evidence>
<dbReference type="EC" id="2.3.2.27" evidence="8"/>
<dbReference type="PANTHER" id="PTHR12622">
    <property type="entry name" value="DELTEX-RELATED"/>
    <property type="match status" value="1"/>
</dbReference>
<dbReference type="GO" id="GO:0007219">
    <property type="term" value="P:Notch signaling pathway"/>
    <property type="evidence" value="ECO:0007669"/>
    <property type="project" value="InterPro"/>
</dbReference>
<evidence type="ECO:0000256" key="5">
    <source>
        <dbReference type="ARBA" id="ARBA00022723"/>
    </source>
</evidence>
<accession>A0A6J2PMG0</accession>
<dbReference type="GO" id="GO:0005737">
    <property type="term" value="C:cytoplasm"/>
    <property type="evidence" value="ECO:0007669"/>
    <property type="project" value="UniProtKB-SubCell"/>
</dbReference>
<comment type="similarity">
    <text evidence="3 8">Belongs to the Deltex family.</text>
</comment>
<keyword evidence="4 8" id="KW-0808">Transferase</keyword>
<dbReference type="OrthoDB" id="527344at2759"/>
<dbReference type="Gene3D" id="3.30.390.130">
    <property type="match status" value="1"/>
</dbReference>
<feature type="domain" description="Deltex C-terminal" evidence="10">
    <location>
        <begin position="396"/>
        <end position="528"/>
    </location>
</feature>
<evidence type="ECO:0000259" key="10">
    <source>
        <dbReference type="Pfam" id="PF18102"/>
    </source>
</evidence>
<evidence type="ECO:0000256" key="3">
    <source>
        <dbReference type="ARBA" id="ARBA00009413"/>
    </source>
</evidence>
<dbReference type="FunFam" id="3.30.390.130:FF:000001">
    <property type="entry name" value="Probable E3 ubiquitin-protein ligase DTX3"/>
    <property type="match status" value="1"/>
</dbReference>
<dbReference type="Proteomes" id="UP000504630">
    <property type="component" value="Chromosome 5"/>
</dbReference>
<evidence type="ECO:0000256" key="4">
    <source>
        <dbReference type="ARBA" id="ARBA00022679"/>
    </source>
</evidence>
<organism evidence="11 12">
    <name type="scientific">Cottoperca gobio</name>
    <name type="common">Frogmouth</name>
    <name type="synonym">Aphritis gobio</name>
    <dbReference type="NCBI Taxonomy" id="56716"/>
    <lineage>
        <taxon>Eukaryota</taxon>
        <taxon>Metazoa</taxon>
        <taxon>Chordata</taxon>
        <taxon>Craniata</taxon>
        <taxon>Vertebrata</taxon>
        <taxon>Euteleostomi</taxon>
        <taxon>Actinopterygii</taxon>
        <taxon>Neopterygii</taxon>
        <taxon>Teleostei</taxon>
        <taxon>Neoteleostei</taxon>
        <taxon>Acanthomorphata</taxon>
        <taxon>Eupercaria</taxon>
        <taxon>Perciformes</taxon>
        <taxon>Notothenioidei</taxon>
        <taxon>Bovichtidae</taxon>
        <taxon>Cottoperca</taxon>
    </lineage>
</organism>
<dbReference type="GO" id="GO:0008270">
    <property type="term" value="F:zinc ion binding"/>
    <property type="evidence" value="ECO:0007669"/>
    <property type="project" value="UniProtKB-KW"/>
</dbReference>
<comment type="subcellular location">
    <subcellularLocation>
        <location evidence="8">Cytoplasm</location>
    </subcellularLocation>
</comment>
<reference evidence="12" key="1">
    <citation type="submission" date="2025-08" db="UniProtKB">
        <authorList>
            <consortium name="RefSeq"/>
        </authorList>
    </citation>
    <scope>IDENTIFICATION</scope>
</reference>
<evidence type="ECO:0000256" key="1">
    <source>
        <dbReference type="ARBA" id="ARBA00000900"/>
    </source>
</evidence>
<comment type="pathway">
    <text evidence="2 8">Protein modification; protein ubiquitination.</text>
</comment>
<dbReference type="InterPro" id="IPR039396">
    <property type="entry name" value="Deltex_C"/>
</dbReference>
<dbReference type="InterPro" id="IPR039399">
    <property type="entry name" value="Deltex_C_sf"/>
</dbReference>
<evidence type="ECO:0000256" key="9">
    <source>
        <dbReference type="SAM" id="MobiDB-lite"/>
    </source>
</evidence>